<dbReference type="OrthoDB" id="174578at2"/>
<keyword evidence="7" id="KW-0663">Pyridoxal phosphate</keyword>
<evidence type="ECO:0000256" key="2">
    <source>
        <dbReference type="ARBA" id="ARBA00004948"/>
    </source>
</evidence>
<dbReference type="EMBL" id="CR522870">
    <property type="protein sequence ID" value="CAG36135.1"/>
    <property type="molecule type" value="Genomic_DNA"/>
</dbReference>
<evidence type="ECO:0000256" key="8">
    <source>
        <dbReference type="ARBA" id="ARBA00022977"/>
    </source>
</evidence>
<dbReference type="RefSeq" id="WP_011188647.1">
    <property type="nucleotide sequence ID" value="NC_006138.1"/>
</dbReference>
<dbReference type="PANTHER" id="PTHR31528">
    <property type="entry name" value="4-AMINO-5-HYDROXYMETHYL-2-METHYLPYRIMIDINE PHOSPHATE SYNTHASE THI11-RELATED"/>
    <property type="match status" value="1"/>
</dbReference>
<dbReference type="eggNOG" id="COG0715">
    <property type="taxonomic scope" value="Bacteria"/>
</dbReference>
<evidence type="ECO:0000313" key="14">
    <source>
        <dbReference type="EMBL" id="CAG36135.1"/>
    </source>
</evidence>
<comment type="pathway">
    <text evidence="2">Cofactor biosynthesis; thiamine diphosphate biosynthesis.</text>
</comment>
<dbReference type="InterPro" id="IPR027939">
    <property type="entry name" value="NMT1/THI5"/>
</dbReference>
<keyword evidence="12" id="KW-1133">Transmembrane helix</keyword>
<evidence type="ECO:0000256" key="6">
    <source>
        <dbReference type="ARBA" id="ARBA00022723"/>
    </source>
</evidence>
<comment type="similarity">
    <text evidence="3">Belongs to the NMT1/THI5 family.</text>
</comment>
<keyword evidence="9" id="KW-0408">Iron</keyword>
<reference evidence="15" key="1">
    <citation type="journal article" date="2004" name="Environ. Microbiol.">
        <title>The genome of Desulfotalea psychrophila, a sulfate-reducing bacterium from permanently cold Arctic sediments.</title>
        <authorList>
            <person name="Rabus R."/>
            <person name="Ruepp A."/>
            <person name="Frickey T."/>
            <person name="Rattei T."/>
            <person name="Fartmann B."/>
            <person name="Stark M."/>
            <person name="Bauer M."/>
            <person name="Zibat A."/>
            <person name="Lombardot T."/>
            <person name="Becker I."/>
            <person name="Amann J."/>
            <person name="Gellner K."/>
            <person name="Teeling H."/>
            <person name="Leuschner W.D."/>
            <person name="Gloeckner F.-O."/>
            <person name="Lupas A.N."/>
            <person name="Amann R."/>
            <person name="Klenk H.-P."/>
        </authorList>
    </citation>
    <scope>NUCLEOTIDE SEQUENCE [LARGE SCALE GENOMIC DNA]</scope>
    <source>
        <strain evidence="15">DSM 12343 / LSv54</strain>
    </source>
</reference>
<evidence type="ECO:0000256" key="9">
    <source>
        <dbReference type="ARBA" id="ARBA00023004"/>
    </source>
</evidence>
<evidence type="ECO:0000256" key="7">
    <source>
        <dbReference type="ARBA" id="ARBA00022898"/>
    </source>
</evidence>
<keyword evidence="5" id="KW-0808">Transferase</keyword>
<dbReference type="STRING" id="177439.DP1406"/>
<evidence type="ECO:0000259" key="13">
    <source>
        <dbReference type="Pfam" id="PF09084"/>
    </source>
</evidence>
<keyword evidence="12" id="KW-0812">Transmembrane</keyword>
<dbReference type="AlphaFoldDB" id="Q6AND9"/>
<dbReference type="Pfam" id="PF09084">
    <property type="entry name" value="NMT1"/>
    <property type="match status" value="1"/>
</dbReference>
<dbReference type="SUPFAM" id="SSF53850">
    <property type="entry name" value="Periplasmic binding protein-like II"/>
    <property type="match status" value="1"/>
</dbReference>
<name>Q6AND9_DESPS</name>
<accession>Q6AND9</accession>
<evidence type="ECO:0000256" key="11">
    <source>
        <dbReference type="ARBA" id="ARBA00048179"/>
    </source>
</evidence>
<keyword evidence="6" id="KW-0479">Metal-binding</keyword>
<keyword evidence="8" id="KW-0784">Thiamine biosynthesis</keyword>
<comment type="subunit">
    <text evidence="4">Homodimer.</text>
</comment>
<evidence type="ECO:0000313" key="15">
    <source>
        <dbReference type="Proteomes" id="UP000000602"/>
    </source>
</evidence>
<organism evidence="14 15">
    <name type="scientific">Desulfotalea psychrophila (strain LSv54 / DSM 12343)</name>
    <dbReference type="NCBI Taxonomy" id="177439"/>
    <lineage>
        <taxon>Bacteria</taxon>
        <taxon>Pseudomonadati</taxon>
        <taxon>Thermodesulfobacteriota</taxon>
        <taxon>Desulfobulbia</taxon>
        <taxon>Desulfobulbales</taxon>
        <taxon>Desulfocapsaceae</taxon>
        <taxon>Desulfotalea</taxon>
    </lineage>
</organism>
<dbReference type="GO" id="GO:0009228">
    <property type="term" value="P:thiamine biosynthetic process"/>
    <property type="evidence" value="ECO:0007669"/>
    <property type="project" value="UniProtKB-KW"/>
</dbReference>
<dbReference type="HOGENOM" id="CLU_028871_1_3_7"/>
<proteinExistence type="inferred from homology"/>
<feature type="domain" description="SsuA/THI5-like" evidence="13">
    <location>
        <begin position="48"/>
        <end position="256"/>
    </location>
</feature>
<comment type="function">
    <text evidence="1">Responsible for the formation of the pyrimidine heterocycle in the thiamine biosynthesis pathway. Catalyzes the formation of hydroxymethylpyrimidine phosphate (HMP-P) from histidine and pyridoxal phosphate (PLP). The protein uses PLP and the active site histidine to form HMP-P, generating an inactive enzyme. The enzyme can only undergo a single turnover, which suggests it is a suicide enzyme.</text>
</comment>
<dbReference type="Proteomes" id="UP000000602">
    <property type="component" value="Chromosome"/>
</dbReference>
<protein>
    <recommendedName>
        <fullName evidence="10">Thiamine pyrimidine synthase</fullName>
    </recommendedName>
</protein>
<dbReference type="Gene3D" id="3.40.190.10">
    <property type="entry name" value="Periplasmic binding protein-like II"/>
    <property type="match status" value="2"/>
</dbReference>
<sequence>MEQNRNPLVHIYRVATEIFFIALLICFSAALSLAAKHVRLALQWYPQAQFAGYYMAHEKGIYASHGLEVEILPGSANMNGCEKVRLGKAEFATAFLSDALQLRSQGVPLVNVGQFVQRSALMLVARKDSGIKTIHDLDGARIGTWGEDFCLQPKALFKREGLNVTLVRQSQSFELFMRGGIDVGLAMWYNEYHRLLSYGLNEDEMTIFFFSDLEMNLPEDGIYSLESTFNESPETAQTLVEATAEGWLYAFAHPEETVDTMLRIMKESKVKANRAHQTWMLDRMKDLLLVKGQKQLKTILKESDFIRTQEVLRFPGGKQSELIYQDFYKGDLQ</sequence>
<dbReference type="PANTHER" id="PTHR31528:SF1">
    <property type="entry name" value="4-AMINO-5-HYDROXYMETHYL-2-METHYLPYRIMIDINE PHOSPHATE SYNTHASE THI11-RELATED"/>
    <property type="match status" value="1"/>
</dbReference>
<keyword evidence="12" id="KW-0472">Membrane</keyword>
<evidence type="ECO:0000256" key="5">
    <source>
        <dbReference type="ARBA" id="ARBA00022679"/>
    </source>
</evidence>
<dbReference type="KEGG" id="dps:DP1406"/>
<dbReference type="GO" id="GO:0016740">
    <property type="term" value="F:transferase activity"/>
    <property type="evidence" value="ECO:0007669"/>
    <property type="project" value="UniProtKB-KW"/>
</dbReference>
<evidence type="ECO:0000256" key="1">
    <source>
        <dbReference type="ARBA" id="ARBA00003469"/>
    </source>
</evidence>
<dbReference type="InterPro" id="IPR015168">
    <property type="entry name" value="SsuA/THI5"/>
</dbReference>
<gene>
    <name evidence="14" type="ordered locus">DP1406</name>
</gene>
<feature type="transmembrane region" description="Helical" evidence="12">
    <location>
        <begin position="12"/>
        <end position="35"/>
    </location>
</feature>
<keyword evidence="15" id="KW-1185">Reference proteome</keyword>
<comment type="catalytic activity">
    <reaction evidence="11">
        <text>N(6)-(pyridoxal phosphate)-L-lysyl-[4-amino-5-hydroxymethyl-2-methylpyrimidine phosphate synthase] + L-histidyl-[4-amino-5-hydroxymethyl-2-methylpyrimidine phosphate synthase] + 2 Fe(3+) + 4 H2O = L-lysyl-[4-amino-5-hydroxymethyl-2-methylpyrimidine phosphate synthase] + (2S)-2-amino-5-hydroxy-4-oxopentanoyl-[4-amino-5-hydroxymethyl-2-methylpyrimidine phosphate synthase] + 4-amino-2-methyl-5-(phosphooxymethyl)pyrimidine + 3-oxopropanoate + 2 Fe(2+) + 2 H(+)</text>
        <dbReference type="Rhea" id="RHEA:65756"/>
        <dbReference type="Rhea" id="RHEA-COMP:16892"/>
        <dbReference type="Rhea" id="RHEA-COMP:16893"/>
        <dbReference type="Rhea" id="RHEA-COMP:16894"/>
        <dbReference type="Rhea" id="RHEA-COMP:16895"/>
        <dbReference type="ChEBI" id="CHEBI:15377"/>
        <dbReference type="ChEBI" id="CHEBI:15378"/>
        <dbReference type="ChEBI" id="CHEBI:29033"/>
        <dbReference type="ChEBI" id="CHEBI:29034"/>
        <dbReference type="ChEBI" id="CHEBI:29969"/>
        <dbReference type="ChEBI" id="CHEBI:29979"/>
        <dbReference type="ChEBI" id="CHEBI:33190"/>
        <dbReference type="ChEBI" id="CHEBI:58354"/>
        <dbReference type="ChEBI" id="CHEBI:143915"/>
        <dbReference type="ChEBI" id="CHEBI:157692"/>
    </reaction>
    <physiologicalReaction direction="left-to-right" evidence="11">
        <dbReference type="Rhea" id="RHEA:65757"/>
    </physiologicalReaction>
</comment>
<evidence type="ECO:0000256" key="4">
    <source>
        <dbReference type="ARBA" id="ARBA00011738"/>
    </source>
</evidence>
<evidence type="ECO:0000256" key="10">
    <source>
        <dbReference type="ARBA" id="ARBA00033171"/>
    </source>
</evidence>
<dbReference type="GO" id="GO:0046872">
    <property type="term" value="F:metal ion binding"/>
    <property type="evidence" value="ECO:0007669"/>
    <property type="project" value="UniProtKB-KW"/>
</dbReference>
<evidence type="ECO:0000256" key="12">
    <source>
        <dbReference type="SAM" id="Phobius"/>
    </source>
</evidence>
<evidence type="ECO:0000256" key="3">
    <source>
        <dbReference type="ARBA" id="ARBA00009406"/>
    </source>
</evidence>